<dbReference type="SUPFAM" id="SSF48264">
    <property type="entry name" value="Cytochrome P450"/>
    <property type="match status" value="1"/>
</dbReference>
<reference evidence="9" key="1">
    <citation type="submission" date="2024-02" db="EMBL/GenBank/DDBJ databases">
        <authorList>
            <consortium name="ELIXIR-Norway"/>
            <consortium name="Elixir Norway"/>
        </authorList>
    </citation>
    <scope>NUCLEOTIDE SEQUENCE</scope>
</reference>
<dbReference type="Pfam" id="PF00067">
    <property type="entry name" value="p450"/>
    <property type="match status" value="1"/>
</dbReference>
<organism evidence="9 10">
    <name type="scientific">Sphagnum jensenii</name>
    <dbReference type="NCBI Taxonomy" id="128206"/>
    <lineage>
        <taxon>Eukaryota</taxon>
        <taxon>Viridiplantae</taxon>
        <taxon>Streptophyta</taxon>
        <taxon>Embryophyta</taxon>
        <taxon>Bryophyta</taxon>
        <taxon>Sphagnophytina</taxon>
        <taxon>Sphagnopsida</taxon>
        <taxon>Sphagnales</taxon>
        <taxon>Sphagnaceae</taxon>
        <taxon>Sphagnum</taxon>
    </lineage>
</organism>
<evidence type="ECO:0000256" key="4">
    <source>
        <dbReference type="ARBA" id="ARBA00022723"/>
    </source>
</evidence>
<evidence type="ECO:0000256" key="2">
    <source>
        <dbReference type="ARBA" id="ARBA00010617"/>
    </source>
</evidence>
<evidence type="ECO:0000256" key="8">
    <source>
        <dbReference type="ARBA" id="ARBA00023136"/>
    </source>
</evidence>
<sequence length="257" mass="29765">MIVQKEGKLFNVNYPTSFTSLLRPYNSLNIVGHMWKHMCHFIVANVLKLSFSENVSTSLRIWSSKLSPLGKLAFHVTALIMLNIHSGELNDKIKEDMYILIKGMFFLHIDLPWTAYGKGMRMLHGQGQDLLTGLLFTGHNNTADTMVFTGKNPHVLTGIWKERENVIKLKQPGERLTWEECKAMSFTQDVITETLRLCNVCTTTFQKSLEDVHVRGKLVIPKGWIVLPYFTLVHYDPTFYPKPYKFNPWHYKVVRNF</sequence>
<proteinExistence type="inferred from homology"/>
<dbReference type="Proteomes" id="UP001497444">
    <property type="component" value="Chromosome 4"/>
</dbReference>
<dbReference type="Gene3D" id="1.10.630.10">
    <property type="entry name" value="Cytochrome P450"/>
    <property type="match status" value="1"/>
</dbReference>
<evidence type="ECO:0000313" key="10">
    <source>
        <dbReference type="Proteomes" id="UP001497444"/>
    </source>
</evidence>
<dbReference type="InterPro" id="IPR036396">
    <property type="entry name" value="Cyt_P450_sf"/>
</dbReference>
<evidence type="ECO:0000313" key="9">
    <source>
        <dbReference type="EMBL" id="CAK9272608.1"/>
    </source>
</evidence>
<dbReference type="EMBL" id="OZ020099">
    <property type="protein sequence ID" value="CAK9272608.1"/>
    <property type="molecule type" value="Genomic_DNA"/>
</dbReference>
<keyword evidence="7" id="KW-0408">Iron</keyword>
<keyword evidence="3" id="KW-0812">Transmembrane</keyword>
<dbReference type="PANTHER" id="PTHR24286:SF194">
    <property type="entry name" value="STEROID (22S)-HYDROXYLASE"/>
    <property type="match status" value="1"/>
</dbReference>
<evidence type="ECO:0000256" key="1">
    <source>
        <dbReference type="ARBA" id="ARBA00004167"/>
    </source>
</evidence>
<evidence type="ECO:0008006" key="11">
    <source>
        <dbReference type="Google" id="ProtNLM"/>
    </source>
</evidence>
<evidence type="ECO:0000256" key="7">
    <source>
        <dbReference type="ARBA" id="ARBA00023004"/>
    </source>
</evidence>
<comment type="similarity">
    <text evidence="2">Belongs to the cytochrome P450 family.</text>
</comment>
<keyword evidence="6" id="KW-0560">Oxidoreductase</keyword>
<keyword evidence="5" id="KW-1133">Transmembrane helix</keyword>
<evidence type="ECO:0000256" key="6">
    <source>
        <dbReference type="ARBA" id="ARBA00023002"/>
    </source>
</evidence>
<evidence type="ECO:0000256" key="3">
    <source>
        <dbReference type="ARBA" id="ARBA00022692"/>
    </source>
</evidence>
<name>A0ABP0X428_9BRYO</name>
<evidence type="ECO:0000256" key="5">
    <source>
        <dbReference type="ARBA" id="ARBA00022989"/>
    </source>
</evidence>
<gene>
    <name evidence="9" type="ORF">CSSPJE1EN1_LOCUS18086</name>
</gene>
<accession>A0ABP0X428</accession>
<comment type="subcellular location">
    <subcellularLocation>
        <location evidence="1">Membrane</location>
        <topology evidence="1">Single-pass membrane protein</topology>
    </subcellularLocation>
</comment>
<protein>
    <recommendedName>
        <fullName evidence="11">Cytochrome P450</fullName>
    </recommendedName>
</protein>
<dbReference type="InterPro" id="IPR001128">
    <property type="entry name" value="Cyt_P450"/>
</dbReference>
<keyword evidence="8" id="KW-0472">Membrane</keyword>
<dbReference type="PANTHER" id="PTHR24286">
    <property type="entry name" value="CYTOCHROME P450 26"/>
    <property type="match status" value="1"/>
</dbReference>
<keyword evidence="10" id="KW-1185">Reference proteome</keyword>
<keyword evidence="4" id="KW-0479">Metal-binding</keyword>